<keyword evidence="5" id="KW-1185">Reference proteome</keyword>
<evidence type="ECO:0000256" key="1">
    <source>
        <dbReference type="SAM" id="MobiDB-lite"/>
    </source>
</evidence>
<dbReference type="Proteomes" id="UP001596413">
    <property type="component" value="Unassembled WGS sequence"/>
</dbReference>
<feature type="compositionally biased region" description="Basic and acidic residues" evidence="1">
    <location>
        <begin position="220"/>
        <end position="232"/>
    </location>
</feature>
<evidence type="ECO:0000313" key="5">
    <source>
        <dbReference type="Proteomes" id="UP001596413"/>
    </source>
</evidence>
<feature type="compositionally biased region" description="Low complexity" evidence="1">
    <location>
        <begin position="287"/>
        <end position="300"/>
    </location>
</feature>
<feature type="compositionally biased region" description="Low complexity" evidence="1">
    <location>
        <begin position="198"/>
        <end position="219"/>
    </location>
</feature>
<proteinExistence type="predicted"/>
<feature type="compositionally biased region" description="Basic and acidic residues" evidence="1">
    <location>
        <begin position="164"/>
        <end position="177"/>
    </location>
</feature>
<dbReference type="SUPFAM" id="SSF47413">
    <property type="entry name" value="lambda repressor-like DNA-binding domains"/>
    <property type="match status" value="1"/>
</dbReference>
<evidence type="ECO:0000313" key="4">
    <source>
        <dbReference type="EMBL" id="MFC7217401.1"/>
    </source>
</evidence>
<sequence length="498" mass="52132">MPRWKELPEELDPQIREFAEQLRRVVDRSRLGVVAVADRTGYSRSSWERYLGGRLLPPQGAIEALAEVTGAEPGHLLTMWELAERAWSRSEARHDPTLEAIRIARAREALAEAESGPVREERTRRLPRLGRARPPRDAGPERPPRVPPPSDAPPLTSGAPVRVEGARSRNEPGDGPRDAVPGEADLLAPFGPRDAEPQDAAPRDAAAQDVPAQGVPAKDVPAKDAPPDRSASEEPEEEAQVPAAGEPLGRSATERSAPPWRTKAPAAEAAEARTPEHVEPKEPRPTPATATAATSATASAAPPPAETAAPAPPPPAPPQPAPPQPTPRPSRLRRTAGFVAVLLVVLGLGAGIVFGAGLLDGTDEPEARRTPSASPSPGVTLPEGIACQGEGCQGRDPETSGCGGENAATTSEAYVAGAYLELRFSTLCQAAWARVTDAPKGAVLTAGGKAGDEDRAARIEIDASGEGYTTMLPTTDPAVLRACVEPTPGKKTCARAVE</sequence>
<feature type="region of interest" description="Disordered" evidence="1">
    <location>
        <begin position="363"/>
        <end position="404"/>
    </location>
</feature>
<feature type="region of interest" description="Disordered" evidence="1">
    <location>
        <begin position="109"/>
        <end position="331"/>
    </location>
</feature>
<evidence type="ECO:0000256" key="2">
    <source>
        <dbReference type="SAM" id="Phobius"/>
    </source>
</evidence>
<feature type="domain" description="HTH cro/C1-type" evidence="3">
    <location>
        <begin position="21"/>
        <end position="76"/>
    </location>
</feature>
<accession>A0ABW2GDC7</accession>
<dbReference type="InterPro" id="IPR001387">
    <property type="entry name" value="Cro/C1-type_HTH"/>
</dbReference>
<organism evidence="4 5">
    <name type="scientific">Streptomyces polyrhachis</name>
    <dbReference type="NCBI Taxonomy" id="1282885"/>
    <lineage>
        <taxon>Bacteria</taxon>
        <taxon>Bacillati</taxon>
        <taxon>Actinomycetota</taxon>
        <taxon>Actinomycetes</taxon>
        <taxon>Kitasatosporales</taxon>
        <taxon>Streptomycetaceae</taxon>
        <taxon>Streptomyces</taxon>
    </lineage>
</organism>
<dbReference type="InterPro" id="IPR021224">
    <property type="entry name" value="DUF2690"/>
</dbReference>
<reference evidence="5" key="1">
    <citation type="journal article" date="2019" name="Int. J. Syst. Evol. Microbiol.">
        <title>The Global Catalogue of Microorganisms (GCM) 10K type strain sequencing project: providing services to taxonomists for standard genome sequencing and annotation.</title>
        <authorList>
            <consortium name="The Broad Institute Genomics Platform"/>
            <consortium name="The Broad Institute Genome Sequencing Center for Infectious Disease"/>
            <person name="Wu L."/>
            <person name="Ma J."/>
        </authorList>
    </citation>
    <scope>NUCLEOTIDE SEQUENCE [LARGE SCALE GENOMIC DNA]</scope>
    <source>
        <strain evidence="5">CGMCC 1.13681</strain>
    </source>
</reference>
<dbReference type="CDD" id="cd00093">
    <property type="entry name" value="HTH_XRE"/>
    <property type="match status" value="1"/>
</dbReference>
<feature type="compositionally biased region" description="Basic and acidic residues" evidence="1">
    <location>
        <begin position="270"/>
        <end position="284"/>
    </location>
</feature>
<dbReference type="SMART" id="SM00530">
    <property type="entry name" value="HTH_XRE"/>
    <property type="match status" value="1"/>
</dbReference>
<dbReference type="Pfam" id="PF13560">
    <property type="entry name" value="HTH_31"/>
    <property type="match status" value="1"/>
</dbReference>
<dbReference type="Pfam" id="PF10901">
    <property type="entry name" value="DUF2690"/>
    <property type="match status" value="1"/>
</dbReference>
<dbReference type="EMBL" id="JBHSZO010000004">
    <property type="protein sequence ID" value="MFC7217401.1"/>
    <property type="molecule type" value="Genomic_DNA"/>
</dbReference>
<keyword evidence="2" id="KW-0472">Membrane</keyword>
<keyword evidence="2" id="KW-1133">Transmembrane helix</keyword>
<keyword evidence="2" id="KW-0812">Transmembrane</keyword>
<dbReference type="InterPro" id="IPR010982">
    <property type="entry name" value="Lambda_DNA-bd_dom_sf"/>
</dbReference>
<feature type="transmembrane region" description="Helical" evidence="2">
    <location>
        <begin position="336"/>
        <end position="359"/>
    </location>
</feature>
<feature type="compositionally biased region" description="Basic and acidic residues" evidence="1">
    <location>
        <begin position="134"/>
        <end position="144"/>
    </location>
</feature>
<feature type="compositionally biased region" description="Pro residues" evidence="1">
    <location>
        <begin position="301"/>
        <end position="328"/>
    </location>
</feature>
<protein>
    <submittedName>
        <fullName evidence="4">DUF2690 domain-containing protein</fullName>
    </submittedName>
</protein>
<gene>
    <name evidence="4" type="ORF">ACFQLX_04330</name>
</gene>
<name>A0ABW2GDC7_9ACTN</name>
<comment type="caution">
    <text evidence="4">The sequence shown here is derived from an EMBL/GenBank/DDBJ whole genome shotgun (WGS) entry which is preliminary data.</text>
</comment>
<evidence type="ECO:0000259" key="3">
    <source>
        <dbReference type="SMART" id="SM00530"/>
    </source>
</evidence>
<dbReference type="RefSeq" id="WP_386412068.1">
    <property type="nucleotide sequence ID" value="NZ_JBHSZO010000004.1"/>
</dbReference>